<evidence type="ECO:0000313" key="2">
    <source>
        <dbReference type="Proteomes" id="UP000034849"/>
    </source>
</evidence>
<evidence type="ECO:0000313" key="1">
    <source>
        <dbReference type="EMBL" id="KKQ27562.1"/>
    </source>
</evidence>
<proteinExistence type="predicted"/>
<sequence>MHHPQVKHTIEIFKKLFANLPPLVPPEVANEMEHALIHLQSDYLLTPEEMDNMVIAFGKKIWPYWKAFEEFYALYQGKLGEKFLLGKLSTGVKKHYILFKDHGADYKDLRMGKGAEFFSLEERMEFKGALVEIDNELRKYVQQEVLSVERTKYEDLIISFQTIFEDIEKRLGTLRLMAEDEAEHPQIASEIREQVKAFEFGLCLLGPHSRLSELVEFEDYYLERKMTKKILGK</sequence>
<reference evidence="1 2" key="1">
    <citation type="journal article" date="2015" name="Nature">
        <title>rRNA introns, odd ribosomes, and small enigmatic genomes across a large radiation of phyla.</title>
        <authorList>
            <person name="Brown C.T."/>
            <person name="Hug L.A."/>
            <person name="Thomas B.C."/>
            <person name="Sharon I."/>
            <person name="Castelle C.J."/>
            <person name="Singh A."/>
            <person name="Wilkins M.J."/>
            <person name="Williams K.H."/>
            <person name="Banfield J.F."/>
        </authorList>
    </citation>
    <scope>NUCLEOTIDE SEQUENCE [LARGE SCALE GENOMIC DNA]</scope>
</reference>
<name>A0A0G0GC51_9BACT</name>
<organism evidence="1 2">
    <name type="scientific">Candidatus Magasanikbacteria bacterium GW2011_GWC2_37_14</name>
    <dbReference type="NCBI Taxonomy" id="1619046"/>
    <lineage>
        <taxon>Bacteria</taxon>
        <taxon>Candidatus Magasanikiibacteriota</taxon>
    </lineage>
</organism>
<dbReference type="Proteomes" id="UP000034849">
    <property type="component" value="Unassembled WGS sequence"/>
</dbReference>
<accession>A0A0G0GC51</accession>
<comment type="caution">
    <text evidence="1">The sequence shown here is derived from an EMBL/GenBank/DDBJ whole genome shotgun (WGS) entry which is preliminary data.</text>
</comment>
<gene>
    <name evidence="1" type="ORF">US42_C0008G0073</name>
</gene>
<dbReference type="AlphaFoldDB" id="A0A0G0GC51"/>
<dbReference type="EMBL" id="LBSX01000008">
    <property type="protein sequence ID" value="KKQ27562.1"/>
    <property type="molecule type" value="Genomic_DNA"/>
</dbReference>
<protein>
    <submittedName>
        <fullName evidence="1">Uncharacterized protein</fullName>
    </submittedName>
</protein>